<dbReference type="AlphaFoldDB" id="A0A1B7TFT5"/>
<comment type="caution">
    <text evidence="2">The sequence shown here is derived from an EMBL/GenBank/DDBJ whole genome shotgun (WGS) entry which is preliminary data.</text>
</comment>
<feature type="coiled-coil region" evidence="1">
    <location>
        <begin position="147"/>
        <end position="174"/>
    </location>
</feature>
<proteinExistence type="predicted"/>
<keyword evidence="3" id="KW-1185">Reference proteome</keyword>
<reference evidence="3" key="1">
    <citation type="journal article" date="2016" name="Proc. Natl. Acad. Sci. U.S.A.">
        <title>Comparative genomics of biotechnologically important yeasts.</title>
        <authorList>
            <person name="Riley R."/>
            <person name="Haridas S."/>
            <person name="Wolfe K.H."/>
            <person name="Lopes M.R."/>
            <person name="Hittinger C.T."/>
            <person name="Goeker M."/>
            <person name="Salamov A.A."/>
            <person name="Wisecaver J.H."/>
            <person name="Long T.M."/>
            <person name="Calvey C.H."/>
            <person name="Aerts A.L."/>
            <person name="Barry K.W."/>
            <person name="Choi C."/>
            <person name="Clum A."/>
            <person name="Coughlan A.Y."/>
            <person name="Deshpande S."/>
            <person name="Douglass A.P."/>
            <person name="Hanson S.J."/>
            <person name="Klenk H.-P."/>
            <person name="LaButti K.M."/>
            <person name="Lapidus A."/>
            <person name="Lindquist E.A."/>
            <person name="Lipzen A.M."/>
            <person name="Meier-Kolthoff J.P."/>
            <person name="Ohm R.A."/>
            <person name="Otillar R.P."/>
            <person name="Pangilinan J.L."/>
            <person name="Peng Y."/>
            <person name="Rokas A."/>
            <person name="Rosa C.A."/>
            <person name="Scheuner C."/>
            <person name="Sibirny A.A."/>
            <person name="Slot J.C."/>
            <person name="Stielow J.B."/>
            <person name="Sun H."/>
            <person name="Kurtzman C.P."/>
            <person name="Blackwell M."/>
            <person name="Grigoriev I.V."/>
            <person name="Jeffries T.W."/>
        </authorList>
    </citation>
    <scope>NUCLEOTIDE SEQUENCE [LARGE SCALE GENOMIC DNA]</scope>
    <source>
        <strain evidence="3">NRRL Y-1626</strain>
    </source>
</reference>
<keyword evidence="1" id="KW-0175">Coiled coil</keyword>
<sequence length="235" mass="27234">MSLINKNILFIRTNSVLMQKILLPREAFKPIMSTSYKKNQFQSTKKSLLKQYVEDKKSTQNTNNISKIIYSDFICKNNIINCLDNTFLPNSLAIELDSNKKIGIIKNKKTLFNQDSTLKFKNEELNTLVKKCLKERKINTNNNPNIVEKIQDINIEMESDLKKLISQLNNYELITNSDKQNCIKLISDINKEIFPNGNTINTYLIPEINIPKYITLSKSSQGLIKKLIEHINYLL</sequence>
<evidence type="ECO:0000313" key="2">
    <source>
        <dbReference type="EMBL" id="OBA27607.1"/>
    </source>
</evidence>
<accession>A0A1B7TFT5</accession>
<name>A0A1B7TFT5_9ASCO</name>
<protein>
    <submittedName>
        <fullName evidence="2">Uncharacterized protein</fullName>
    </submittedName>
</protein>
<organism evidence="2 3">
    <name type="scientific">Hanseniaspora valbyensis NRRL Y-1626</name>
    <dbReference type="NCBI Taxonomy" id="766949"/>
    <lineage>
        <taxon>Eukaryota</taxon>
        <taxon>Fungi</taxon>
        <taxon>Dikarya</taxon>
        <taxon>Ascomycota</taxon>
        <taxon>Saccharomycotina</taxon>
        <taxon>Saccharomycetes</taxon>
        <taxon>Saccharomycodales</taxon>
        <taxon>Saccharomycodaceae</taxon>
        <taxon>Hanseniaspora</taxon>
    </lineage>
</organism>
<dbReference type="Proteomes" id="UP000092321">
    <property type="component" value="Unassembled WGS sequence"/>
</dbReference>
<evidence type="ECO:0000256" key="1">
    <source>
        <dbReference type="SAM" id="Coils"/>
    </source>
</evidence>
<evidence type="ECO:0000313" key="3">
    <source>
        <dbReference type="Proteomes" id="UP000092321"/>
    </source>
</evidence>
<dbReference type="EMBL" id="LXPE01000007">
    <property type="protein sequence ID" value="OBA27607.1"/>
    <property type="molecule type" value="Genomic_DNA"/>
</dbReference>
<gene>
    <name evidence="2" type="ORF">HANVADRAFT_1481</name>
</gene>